<feature type="domain" description="HD/PDEase" evidence="1">
    <location>
        <begin position="47"/>
        <end position="164"/>
    </location>
</feature>
<dbReference type="SUPFAM" id="SSF109604">
    <property type="entry name" value="HD-domain/PDEase-like"/>
    <property type="match status" value="1"/>
</dbReference>
<dbReference type="SMART" id="SM00471">
    <property type="entry name" value="HDc"/>
    <property type="match status" value="1"/>
</dbReference>
<dbReference type="AlphaFoldDB" id="A0A146G458"/>
<protein>
    <submittedName>
        <fullName evidence="2">HD domain-containing protein</fullName>
    </submittedName>
</protein>
<evidence type="ECO:0000313" key="3">
    <source>
        <dbReference type="Proteomes" id="UP000076023"/>
    </source>
</evidence>
<dbReference type="InterPro" id="IPR003607">
    <property type="entry name" value="HD/PDEase_dom"/>
</dbReference>
<dbReference type="Proteomes" id="UP000076023">
    <property type="component" value="Unassembled WGS sequence"/>
</dbReference>
<evidence type="ECO:0000313" key="2">
    <source>
        <dbReference type="EMBL" id="GAT31628.1"/>
    </source>
</evidence>
<dbReference type="EMBL" id="BDCO01000002">
    <property type="protein sequence ID" value="GAT31628.1"/>
    <property type="molecule type" value="Genomic_DNA"/>
</dbReference>
<dbReference type="PANTHER" id="PTHR46246:SF1">
    <property type="entry name" value="GUANOSINE-3',5'-BIS(DIPHOSPHATE) 3'-PYROPHOSPHOHYDROLASE MESH1"/>
    <property type="match status" value="1"/>
</dbReference>
<comment type="caution">
    <text evidence="2">The sequence shown here is derived from an EMBL/GenBank/DDBJ whole genome shotgun (WGS) entry which is preliminary data.</text>
</comment>
<dbReference type="Gene3D" id="1.10.3210.10">
    <property type="entry name" value="Hypothetical protein af1432"/>
    <property type="match status" value="1"/>
</dbReference>
<dbReference type="InParanoid" id="A0A146G458"/>
<dbReference type="STRING" id="690879.TSACC_222"/>
<evidence type="ECO:0000259" key="1">
    <source>
        <dbReference type="SMART" id="SM00471"/>
    </source>
</evidence>
<dbReference type="InterPro" id="IPR052194">
    <property type="entry name" value="MESH1"/>
</dbReference>
<dbReference type="GO" id="GO:0008893">
    <property type="term" value="F:guanosine-3',5'-bis(diphosphate) 3'-diphosphatase activity"/>
    <property type="evidence" value="ECO:0007669"/>
    <property type="project" value="TreeGrafter"/>
</dbReference>
<proteinExistence type="predicted"/>
<reference evidence="3" key="1">
    <citation type="journal article" date="2017" name="Genome Announc.">
        <title>Draft Genome Sequence of Terrimicrobium sacchariphilum NM-5T, a Facultative Anaerobic Soil Bacterium of the Class Spartobacteria.</title>
        <authorList>
            <person name="Qiu Y.L."/>
            <person name="Tourlousse D.M."/>
            <person name="Matsuura N."/>
            <person name="Ohashi A."/>
            <person name="Sekiguchi Y."/>
        </authorList>
    </citation>
    <scope>NUCLEOTIDE SEQUENCE [LARGE SCALE GENOMIC DNA]</scope>
    <source>
        <strain evidence="3">NM-5</strain>
    </source>
</reference>
<keyword evidence="3" id="KW-1185">Reference proteome</keyword>
<dbReference type="PANTHER" id="PTHR46246">
    <property type="entry name" value="GUANOSINE-3',5'-BIS(DIPHOSPHATE) 3'-PYROPHOSPHOHYDROLASE MESH1"/>
    <property type="match status" value="1"/>
</dbReference>
<accession>A0A146G458</accession>
<dbReference type="Pfam" id="PF13328">
    <property type="entry name" value="HD_4"/>
    <property type="match status" value="1"/>
</dbReference>
<sequence>MGVNFGIFFLRNAVNAGNMPPAFDLAAEAQAFAHAAHDAVGHVRKYSGEPYWVHTDEVAAIVSRVTDDPEVIAAAHLHDVLEDVAPKDARWNEQAIAERFGERVRGLVVELTDVFIKENHPGLNRRERRSREIDRLAGVSAEAQTVKCADIASNSRDIAHNDPDFGRVYLHEVETLLAKMTKADPELRKKAERAIAEAWRVIRG</sequence>
<organism evidence="2 3">
    <name type="scientific">Terrimicrobium sacchariphilum</name>
    <dbReference type="NCBI Taxonomy" id="690879"/>
    <lineage>
        <taxon>Bacteria</taxon>
        <taxon>Pseudomonadati</taxon>
        <taxon>Verrucomicrobiota</taxon>
        <taxon>Terrimicrobiia</taxon>
        <taxon>Terrimicrobiales</taxon>
        <taxon>Terrimicrobiaceae</taxon>
        <taxon>Terrimicrobium</taxon>
    </lineage>
</organism>
<gene>
    <name evidence="2" type="ORF">TSACC_222</name>
</gene>
<name>A0A146G458_TERSA</name>